<accession>A0AAD9UQE0</accession>
<comment type="caution">
    <text evidence="2">The sequence shown here is derived from an EMBL/GenBank/DDBJ whole genome shotgun (WGS) entry which is preliminary data.</text>
</comment>
<keyword evidence="1" id="KW-0812">Transmembrane</keyword>
<dbReference type="RefSeq" id="XP_067804671.1">
    <property type="nucleotide sequence ID" value="XM_067945880.1"/>
</dbReference>
<reference evidence="2" key="1">
    <citation type="journal article" date="2023" name="Nat. Microbiol.">
        <title>Babesia duncani multi-omics identifies virulence factors and drug targets.</title>
        <authorList>
            <person name="Singh P."/>
            <person name="Lonardi S."/>
            <person name="Liang Q."/>
            <person name="Vydyam P."/>
            <person name="Khabirova E."/>
            <person name="Fang T."/>
            <person name="Gihaz S."/>
            <person name="Thekkiniath J."/>
            <person name="Munshi M."/>
            <person name="Abel S."/>
            <person name="Ciampossin L."/>
            <person name="Batugedara G."/>
            <person name="Gupta M."/>
            <person name="Lu X.M."/>
            <person name="Lenz T."/>
            <person name="Chakravarty S."/>
            <person name="Cornillot E."/>
            <person name="Hu Y."/>
            <person name="Ma W."/>
            <person name="Gonzalez L.M."/>
            <person name="Sanchez S."/>
            <person name="Estrada K."/>
            <person name="Sanchez-Flores A."/>
            <person name="Montero E."/>
            <person name="Harb O.S."/>
            <person name="Le Roch K.G."/>
            <person name="Mamoun C.B."/>
        </authorList>
    </citation>
    <scope>NUCLEOTIDE SEQUENCE</scope>
    <source>
        <strain evidence="2">WA1</strain>
    </source>
</reference>
<dbReference type="KEGG" id="bdw:94335130"/>
<evidence type="ECO:0000313" key="3">
    <source>
        <dbReference type="Proteomes" id="UP001214638"/>
    </source>
</evidence>
<keyword evidence="1" id="KW-0472">Membrane</keyword>
<dbReference type="EMBL" id="JALLKP010000001">
    <property type="protein sequence ID" value="KAK2197829.1"/>
    <property type="molecule type" value="Genomic_DNA"/>
</dbReference>
<proteinExistence type="predicted"/>
<keyword evidence="3" id="KW-1185">Reference proteome</keyword>
<sequence>MIGITAIAMIDVIVFNIALFLSLITGIACVNRTRLALISNTFGQVAAIIGIGCIELVWKQNTISQDKRIQSLVFKIMLSIFSSISAGISGALLCFQEYEELEDAHIFRAVSSLFTTYDEYCLNVLERKDSELVNIREVLERYKWCQEEEKQCAKKIVDKFGAPLVRNQNLNYNLGSSCPNNNAEMATKKEAIVKDCSLVKSERVIYSSPIVEQQQHATACPATNIIKENRHHKRHLDMRPYNMAALETAKCQVLEDSYYGPVMTPAAGFYLETECLGDGTNVFTPAESRVASEINSLPDTGEFTPISVVESVQSRCLNASTPPIASPLNDYSVTIPMTPGNYEAQEHLSIDDIGHVTFADDYGNCKNGINAQETEILENLPLDNIPNSPVAGIVQGKTPSPRVIVSNEDLYE</sequence>
<feature type="transmembrane region" description="Helical" evidence="1">
    <location>
        <begin position="6"/>
        <end position="30"/>
    </location>
</feature>
<evidence type="ECO:0000256" key="1">
    <source>
        <dbReference type="SAM" id="Phobius"/>
    </source>
</evidence>
<evidence type="ECO:0000313" key="2">
    <source>
        <dbReference type="EMBL" id="KAK2197829.1"/>
    </source>
</evidence>
<gene>
    <name evidence="2" type="ORF">BdWA1_000832</name>
</gene>
<dbReference type="Proteomes" id="UP001214638">
    <property type="component" value="Unassembled WGS sequence"/>
</dbReference>
<keyword evidence="1" id="KW-1133">Transmembrane helix</keyword>
<protein>
    <recommendedName>
        <fullName evidence="4">Transmembrane protein</fullName>
    </recommendedName>
</protein>
<organism evidence="2 3">
    <name type="scientific">Babesia duncani</name>
    <dbReference type="NCBI Taxonomy" id="323732"/>
    <lineage>
        <taxon>Eukaryota</taxon>
        <taxon>Sar</taxon>
        <taxon>Alveolata</taxon>
        <taxon>Apicomplexa</taxon>
        <taxon>Aconoidasida</taxon>
        <taxon>Piroplasmida</taxon>
        <taxon>Babesiidae</taxon>
        <taxon>Babesia</taxon>
    </lineage>
</organism>
<name>A0AAD9UQE0_9APIC</name>
<evidence type="ECO:0008006" key="4">
    <source>
        <dbReference type="Google" id="ProtNLM"/>
    </source>
</evidence>
<dbReference type="GeneID" id="94335130"/>
<dbReference type="AlphaFoldDB" id="A0AAD9UQE0"/>
<feature type="transmembrane region" description="Helical" evidence="1">
    <location>
        <begin position="72"/>
        <end position="93"/>
    </location>
</feature>